<keyword evidence="4 5" id="KW-0732">Signal</keyword>
<evidence type="ECO:0000256" key="4">
    <source>
        <dbReference type="ARBA" id="ARBA00022729"/>
    </source>
</evidence>
<evidence type="ECO:0000313" key="8">
    <source>
        <dbReference type="EMBL" id="AEK80632.1"/>
    </source>
</evidence>
<evidence type="ECO:0000256" key="5">
    <source>
        <dbReference type="RuleBase" id="RU367124"/>
    </source>
</evidence>
<keyword evidence="3 5" id="KW-0964">Secreted</keyword>
<dbReference type="KEGG" id="psoj:PHYSODRAFT_289081"/>
<name>E0W4V4_PHYSO</name>
<proteinExistence type="inferred from homology"/>
<dbReference type="EMBL" id="JN253817">
    <property type="protein sequence ID" value="AEK80630.1"/>
    <property type="molecule type" value="Genomic_DNA"/>
</dbReference>
<comment type="domain">
    <text evidence="5">The RxLR-dEER motif acts to carry the protein into the host cell cytoplasm through binding to cell surface phosphatidylinositol-3-phosphate.</text>
</comment>
<dbReference type="EMBL" id="JN253818">
    <property type="protein sequence ID" value="AEK80631.1"/>
    <property type="molecule type" value="Genomic_DNA"/>
</dbReference>
<evidence type="ECO:0000313" key="7">
    <source>
        <dbReference type="EMBL" id="AEK80631.1"/>
    </source>
</evidence>
<accession>E0W4V4</accession>
<gene>
    <name evidence="8" type="primary">Avh</name>
</gene>
<dbReference type="EMBL" id="JN253819">
    <property type="protein sequence ID" value="AEK80632.1"/>
    <property type="molecule type" value="Genomic_DNA"/>
</dbReference>
<sequence>MRLQFILIVALASLHSSWDVAAAATESKATSTPTSAERFDKRFLRLHMKGDEDEEDDERGLYDAIERALAKTKIPGWLYHKKPG</sequence>
<dbReference type="VEuPathDB" id="FungiDB:PHYSODRAFT_289081"/>
<feature type="signal peptide" evidence="5">
    <location>
        <begin position="1"/>
        <end position="23"/>
    </location>
</feature>
<evidence type="ECO:0000256" key="2">
    <source>
        <dbReference type="ARBA" id="ARBA00010400"/>
    </source>
</evidence>
<comment type="function">
    <text evidence="5">Effector that suppresses plant defense responses during pathogen infection.</text>
</comment>
<dbReference type="GO" id="GO:0005576">
    <property type="term" value="C:extracellular region"/>
    <property type="evidence" value="ECO:0007669"/>
    <property type="project" value="UniProtKB-SubCell"/>
</dbReference>
<evidence type="ECO:0000256" key="3">
    <source>
        <dbReference type="ARBA" id="ARBA00022525"/>
    </source>
</evidence>
<reference evidence="8" key="1">
    <citation type="journal article" date="2011" name="Plant Cell">
        <title>Transcriptional programming and functional interactions within the Phytophthora sojae RXLR effector repertoire.</title>
        <authorList>
            <person name="Wang Q."/>
            <person name="Han C."/>
            <person name="Ferreira A.O."/>
            <person name="Yu X."/>
            <person name="Ye W."/>
            <person name="Tripathy S."/>
            <person name="Kale S.D."/>
            <person name="Gu B."/>
            <person name="Sheng Y."/>
            <person name="Sui Y."/>
            <person name="Wang X."/>
            <person name="Zhang Z."/>
            <person name="Cheng B."/>
            <person name="Dong S."/>
            <person name="Shan W."/>
            <person name="Zheng X."/>
            <person name="Dou D."/>
            <person name="Tyler B.M."/>
            <person name="Wang Y."/>
        </authorList>
    </citation>
    <scope>NUCLEOTIDE SEQUENCE</scope>
    <source>
        <strain evidence="6">P7064</strain>
        <strain evidence="7">P7074</strain>
        <strain evidence="8">P7076</strain>
    </source>
</reference>
<comment type="subcellular location">
    <subcellularLocation>
        <location evidence="1 5">Secreted</location>
    </subcellularLocation>
</comment>
<dbReference type="InterPro" id="IPR031825">
    <property type="entry name" value="RXLR"/>
</dbReference>
<comment type="similarity">
    <text evidence="2 5">Belongs to the RxLR effector family.</text>
</comment>
<feature type="chain" id="PRO_5007652992" description="RxLR effector protein" evidence="5">
    <location>
        <begin position="24"/>
        <end position="84"/>
    </location>
</feature>
<dbReference type="Pfam" id="PF16810">
    <property type="entry name" value="RXLR"/>
    <property type="match status" value="1"/>
</dbReference>
<evidence type="ECO:0000256" key="1">
    <source>
        <dbReference type="ARBA" id="ARBA00004613"/>
    </source>
</evidence>
<dbReference type="RefSeq" id="XP_009538032.1">
    <property type="nucleotide sequence ID" value="XM_009539737.1"/>
</dbReference>
<dbReference type="AlphaFoldDB" id="E0W4V4"/>
<organism evidence="8">
    <name type="scientific">Phytophthora sojae</name>
    <name type="common">Soybean stem and root rot agent</name>
    <name type="synonym">Phytophthora megasperma f. sp. glycines</name>
    <dbReference type="NCBI Taxonomy" id="67593"/>
    <lineage>
        <taxon>Eukaryota</taxon>
        <taxon>Sar</taxon>
        <taxon>Stramenopiles</taxon>
        <taxon>Oomycota</taxon>
        <taxon>Peronosporomycetes</taxon>
        <taxon>Peronosporales</taxon>
        <taxon>Peronosporaceae</taxon>
        <taxon>Phytophthora</taxon>
    </lineage>
</organism>
<evidence type="ECO:0000313" key="6">
    <source>
        <dbReference type="EMBL" id="AEK80630.1"/>
    </source>
</evidence>
<protein>
    <recommendedName>
        <fullName evidence="5">RxLR effector protein</fullName>
    </recommendedName>
</protein>